<sequence>MKEVAKQDIVTITIDDVTFQLQEPHNLSWLNQLGKVFCVFDEQDSGNISFGIERKNKKFFVKYAGAKPKEFTGNPNDAVARLKTAIPIYQTLQHPHLIQLLDYFNTENGGFAAVFEWFEGECLHPHWKFAGDVKYKHPKSPYYRFRNLDITKRLQTLENIYAFHTYVEAKGFVAVDFYDGSILYDFINNQTKICDIDFYRTAPSINDVGDQFWGSDRFKSPEEYTKGSPIDSVTNVYTMGAIAFNLLGGETDYTFSKWETTKSLYDVALKAVEKNRHNRYSTVQQFYEAWNNALS</sequence>
<dbReference type="Gene3D" id="1.10.510.10">
    <property type="entry name" value="Transferase(Phosphotransferase) domain 1"/>
    <property type="match status" value="1"/>
</dbReference>
<keyword evidence="2" id="KW-0418">Kinase</keyword>
<organism evidence="2 3">
    <name type="scientific">Metabacillus malikii</name>
    <dbReference type="NCBI Taxonomy" id="1504265"/>
    <lineage>
        <taxon>Bacteria</taxon>
        <taxon>Bacillati</taxon>
        <taxon>Bacillota</taxon>
        <taxon>Bacilli</taxon>
        <taxon>Bacillales</taxon>
        <taxon>Bacillaceae</taxon>
        <taxon>Metabacillus</taxon>
    </lineage>
</organism>
<dbReference type="InterPro" id="IPR000719">
    <property type="entry name" value="Prot_kinase_dom"/>
</dbReference>
<dbReference type="EC" id="2.7.11.1" evidence="2"/>
<dbReference type="SUPFAM" id="SSF56112">
    <property type="entry name" value="Protein kinase-like (PK-like)"/>
    <property type="match status" value="1"/>
</dbReference>
<keyword evidence="3" id="KW-1185">Reference proteome</keyword>
<evidence type="ECO:0000313" key="3">
    <source>
        <dbReference type="Proteomes" id="UP001234495"/>
    </source>
</evidence>
<name>A0ABT9ZD08_9BACI</name>
<proteinExistence type="predicted"/>
<feature type="domain" description="Protein kinase" evidence="1">
    <location>
        <begin position="37"/>
        <end position="295"/>
    </location>
</feature>
<protein>
    <submittedName>
        <fullName evidence="2">Serine/threonine-protein kinase</fullName>
        <ecNumber evidence="2">2.7.11.1</ecNumber>
    </submittedName>
</protein>
<gene>
    <name evidence="2" type="ORF">J2S19_001381</name>
</gene>
<accession>A0ABT9ZD08</accession>
<dbReference type="Proteomes" id="UP001234495">
    <property type="component" value="Unassembled WGS sequence"/>
</dbReference>
<dbReference type="Pfam" id="PF00069">
    <property type="entry name" value="Pkinase"/>
    <property type="match status" value="1"/>
</dbReference>
<keyword evidence="2" id="KW-0808">Transferase</keyword>
<dbReference type="PROSITE" id="PS50011">
    <property type="entry name" value="PROTEIN_KINASE_DOM"/>
    <property type="match status" value="1"/>
</dbReference>
<reference evidence="2 3" key="1">
    <citation type="submission" date="2023-07" db="EMBL/GenBank/DDBJ databases">
        <title>Genomic Encyclopedia of Type Strains, Phase IV (KMG-IV): sequencing the most valuable type-strain genomes for metagenomic binning, comparative biology and taxonomic classification.</title>
        <authorList>
            <person name="Goeker M."/>
        </authorList>
    </citation>
    <scope>NUCLEOTIDE SEQUENCE [LARGE SCALE GENOMIC DNA]</scope>
    <source>
        <strain evidence="2 3">DSM 29005</strain>
    </source>
</reference>
<evidence type="ECO:0000313" key="2">
    <source>
        <dbReference type="EMBL" id="MDQ0230129.1"/>
    </source>
</evidence>
<dbReference type="EMBL" id="JAUSUD010000004">
    <property type="protein sequence ID" value="MDQ0230129.1"/>
    <property type="molecule type" value="Genomic_DNA"/>
</dbReference>
<dbReference type="GO" id="GO:0004674">
    <property type="term" value="F:protein serine/threonine kinase activity"/>
    <property type="evidence" value="ECO:0007669"/>
    <property type="project" value="UniProtKB-EC"/>
</dbReference>
<comment type="caution">
    <text evidence="2">The sequence shown here is derived from an EMBL/GenBank/DDBJ whole genome shotgun (WGS) entry which is preliminary data.</text>
</comment>
<dbReference type="InterPro" id="IPR011009">
    <property type="entry name" value="Kinase-like_dom_sf"/>
</dbReference>
<evidence type="ECO:0000259" key="1">
    <source>
        <dbReference type="PROSITE" id="PS50011"/>
    </source>
</evidence>
<dbReference type="RefSeq" id="WP_307339158.1">
    <property type="nucleotide sequence ID" value="NZ_JAUSUD010000004.1"/>
</dbReference>